<proteinExistence type="predicted"/>
<evidence type="ECO:0000313" key="1">
    <source>
        <dbReference type="EMBL" id="UUZ45084.1"/>
    </source>
</evidence>
<gene>
    <name evidence="1" type="ORF">LP422_01760</name>
</gene>
<protein>
    <submittedName>
        <fullName evidence="1">AMP-binding protein</fullName>
    </submittedName>
</protein>
<dbReference type="EMBL" id="CP087977">
    <property type="protein sequence ID" value="UUZ45084.1"/>
    <property type="molecule type" value="Genomic_DNA"/>
</dbReference>
<reference evidence="1" key="1">
    <citation type="submission" date="2021-11" db="EMBL/GenBank/DDBJ databases">
        <title>Study of the species diversity of bacterial strains isolated from a unique natural object - Shulgan-Tash cave (Bashkiria).</title>
        <authorList>
            <person name="Sazanova A.L."/>
            <person name="Chirak E.R."/>
            <person name="Safronova V.I."/>
        </authorList>
    </citation>
    <scope>NUCLEOTIDE SEQUENCE</scope>
    <source>
        <strain evidence="1">P1</strain>
    </source>
</reference>
<name>A0AC61U4X1_9MICO</name>
<organism evidence="1 2">
    <name type="scientific">Janibacter limosus</name>
    <dbReference type="NCBI Taxonomy" id="53458"/>
    <lineage>
        <taxon>Bacteria</taxon>
        <taxon>Bacillati</taxon>
        <taxon>Actinomycetota</taxon>
        <taxon>Actinomycetes</taxon>
        <taxon>Micrococcales</taxon>
        <taxon>Intrasporangiaceae</taxon>
        <taxon>Janibacter</taxon>
    </lineage>
</organism>
<dbReference type="Proteomes" id="UP001059663">
    <property type="component" value="Chromosome"/>
</dbReference>
<accession>A0AC61U4X1</accession>
<evidence type="ECO:0000313" key="2">
    <source>
        <dbReference type="Proteomes" id="UP001059663"/>
    </source>
</evidence>
<sequence>MSKTEMDTARANGLGEVLRRSAARFRDKTAIIDGETRWSFRELDAIVSSVAAGLAQRGVAKGDRVALLSRNSAEFAAIAWGTARLGAILVPINFMLTADEVGWILGDAEPVAFIAQPEFVATAQSAIESSGQEVTTRIVSGEKPRGGPPSPISSGPTPPAGRPPTSPTTTRSVSCTPPAPSPGRRERCSPPARCRPSTSARSSTAA</sequence>